<evidence type="ECO:0000256" key="1">
    <source>
        <dbReference type="ARBA" id="ARBA00004141"/>
    </source>
</evidence>
<feature type="transmembrane region" description="Helical" evidence="5">
    <location>
        <begin position="371"/>
        <end position="391"/>
    </location>
</feature>
<protein>
    <recommendedName>
        <fullName evidence="6">Amino acid transporter transmembrane domain-containing protein</fullName>
    </recommendedName>
</protein>
<dbReference type="Proteomes" id="UP000014760">
    <property type="component" value="Unassembled WGS sequence"/>
</dbReference>
<dbReference type="OMA" id="FAFTGHQ"/>
<keyword evidence="3 5" id="KW-1133">Transmembrane helix</keyword>
<feature type="transmembrane region" description="Helical" evidence="5">
    <location>
        <begin position="281"/>
        <end position="301"/>
    </location>
</feature>
<dbReference type="PANTHER" id="PTHR22950:SF652">
    <property type="entry name" value="TRANSMEMBRANE AMINO ACID TRANSPORTER FAMILY PROTEIN"/>
    <property type="match status" value="1"/>
</dbReference>
<evidence type="ECO:0000256" key="3">
    <source>
        <dbReference type="ARBA" id="ARBA00022989"/>
    </source>
</evidence>
<evidence type="ECO:0000313" key="7">
    <source>
        <dbReference type="EMBL" id="ELU06937.1"/>
    </source>
</evidence>
<feature type="transmembrane region" description="Helical" evidence="5">
    <location>
        <begin position="321"/>
        <end position="342"/>
    </location>
</feature>
<name>R7USP3_CAPTE</name>
<dbReference type="PANTHER" id="PTHR22950">
    <property type="entry name" value="AMINO ACID TRANSPORTER"/>
    <property type="match status" value="1"/>
</dbReference>
<feature type="domain" description="Amino acid transporter transmembrane" evidence="6">
    <location>
        <begin position="55"/>
        <end position="448"/>
    </location>
</feature>
<dbReference type="EMBL" id="AMQN01022543">
    <property type="status" value="NOT_ANNOTATED_CDS"/>
    <property type="molecule type" value="Genomic_DNA"/>
</dbReference>
<dbReference type="OrthoDB" id="438545at2759"/>
<feature type="transmembrane region" description="Helical" evidence="5">
    <location>
        <begin position="175"/>
        <end position="196"/>
    </location>
</feature>
<reference evidence="8" key="3">
    <citation type="submission" date="2015-06" db="UniProtKB">
        <authorList>
            <consortium name="EnsemblMetazoa"/>
        </authorList>
    </citation>
    <scope>IDENTIFICATION</scope>
</reference>
<keyword evidence="9" id="KW-1185">Reference proteome</keyword>
<dbReference type="GO" id="GO:0015179">
    <property type="term" value="F:L-amino acid transmembrane transporter activity"/>
    <property type="evidence" value="ECO:0007669"/>
    <property type="project" value="TreeGrafter"/>
</dbReference>
<dbReference type="InterPro" id="IPR013057">
    <property type="entry name" value="AA_transpt_TM"/>
</dbReference>
<dbReference type="EnsemblMetazoa" id="CapteT153758">
    <property type="protein sequence ID" value="CapteP153758"/>
    <property type="gene ID" value="CapteG153758"/>
</dbReference>
<evidence type="ECO:0000259" key="6">
    <source>
        <dbReference type="Pfam" id="PF01490"/>
    </source>
</evidence>
<feature type="transmembrane region" description="Helical" evidence="5">
    <location>
        <begin position="208"/>
        <end position="227"/>
    </location>
</feature>
<keyword evidence="2 5" id="KW-0812">Transmembrane</keyword>
<feature type="transmembrane region" description="Helical" evidence="5">
    <location>
        <begin position="58"/>
        <end position="81"/>
    </location>
</feature>
<dbReference type="GO" id="GO:0016020">
    <property type="term" value="C:membrane"/>
    <property type="evidence" value="ECO:0007669"/>
    <property type="project" value="UniProtKB-SubCell"/>
</dbReference>
<dbReference type="Pfam" id="PF01490">
    <property type="entry name" value="Aa_trans"/>
    <property type="match status" value="1"/>
</dbReference>
<dbReference type="STRING" id="283909.R7USP3"/>
<dbReference type="AlphaFoldDB" id="R7USP3"/>
<evidence type="ECO:0000313" key="8">
    <source>
        <dbReference type="EnsemblMetazoa" id="CapteP153758"/>
    </source>
</evidence>
<organism evidence="7">
    <name type="scientific">Capitella teleta</name>
    <name type="common">Polychaete worm</name>
    <dbReference type="NCBI Taxonomy" id="283909"/>
    <lineage>
        <taxon>Eukaryota</taxon>
        <taxon>Metazoa</taxon>
        <taxon>Spiralia</taxon>
        <taxon>Lophotrochozoa</taxon>
        <taxon>Annelida</taxon>
        <taxon>Polychaeta</taxon>
        <taxon>Sedentaria</taxon>
        <taxon>Scolecida</taxon>
        <taxon>Capitellidae</taxon>
        <taxon>Capitella</taxon>
    </lineage>
</organism>
<feature type="transmembrane region" description="Helical" evidence="5">
    <location>
        <begin position="132"/>
        <end position="155"/>
    </location>
</feature>
<sequence length="474" mass="52078">MEPQSNIQDQVDAGQAHSLLTDERNASLENYGSVEDDSSCILNPPDVTVTNERPGSSWMASVFLVVNAALGAGLLNFPSAYDKSGGLVVAISVQAVLMVFVFVSILILIYCSDINQNSTYQAVVSSLCGKTCEMVCSTATALYCFGTCITFFILIGDQLDKFLMFAYGPDFCLHWYMSRSFTMISTSILFVLPLCFSRRIDFLKYVSFLGVIAVVYCVVLVTLKYFIDDNHPGTIKTKPAHWSDVFVVVPVICFGYQCHLSVVPIYCCMKKRTLPEFTKTVLVALFVCVFAYTGTASFEYLTFGSDVNEDILLSYKPTVDVLIAVFLIAVKMYTTYPILGFVGRSALESVWIEVFKLSPEEIHANERKRRVITVFVWFSASLTFAVFVPGIGIVISFLGALAAVFVFVFPGLCLLQLVLGGFIPGSSLRSFLLISVAAFFLVIGTFMFGIIVTQSAYEITAASPLSGRNVTCIT</sequence>
<keyword evidence="4 5" id="KW-0472">Membrane</keyword>
<evidence type="ECO:0000313" key="9">
    <source>
        <dbReference type="Proteomes" id="UP000014760"/>
    </source>
</evidence>
<feature type="transmembrane region" description="Helical" evidence="5">
    <location>
        <begin position="431"/>
        <end position="452"/>
    </location>
</feature>
<accession>R7USP3</accession>
<dbReference type="HOGENOM" id="CLU_038973_0_0_1"/>
<dbReference type="EMBL" id="KB300277">
    <property type="protein sequence ID" value="ELU06937.1"/>
    <property type="molecule type" value="Genomic_DNA"/>
</dbReference>
<evidence type="ECO:0000256" key="4">
    <source>
        <dbReference type="ARBA" id="ARBA00023136"/>
    </source>
</evidence>
<evidence type="ECO:0000256" key="2">
    <source>
        <dbReference type="ARBA" id="ARBA00022692"/>
    </source>
</evidence>
<feature type="transmembrane region" description="Helical" evidence="5">
    <location>
        <begin position="87"/>
        <end position="111"/>
    </location>
</feature>
<gene>
    <name evidence="7" type="ORF">CAPTEDRAFT_153758</name>
</gene>
<reference evidence="9" key="1">
    <citation type="submission" date="2012-12" db="EMBL/GenBank/DDBJ databases">
        <authorList>
            <person name="Hellsten U."/>
            <person name="Grimwood J."/>
            <person name="Chapman J.A."/>
            <person name="Shapiro H."/>
            <person name="Aerts A."/>
            <person name="Otillar R.P."/>
            <person name="Terry A.Y."/>
            <person name="Boore J.L."/>
            <person name="Simakov O."/>
            <person name="Marletaz F."/>
            <person name="Cho S.-J."/>
            <person name="Edsinger-Gonzales E."/>
            <person name="Havlak P."/>
            <person name="Kuo D.-H."/>
            <person name="Larsson T."/>
            <person name="Lv J."/>
            <person name="Arendt D."/>
            <person name="Savage R."/>
            <person name="Osoegawa K."/>
            <person name="de Jong P."/>
            <person name="Lindberg D.R."/>
            <person name="Seaver E.C."/>
            <person name="Weisblat D.A."/>
            <person name="Putnam N.H."/>
            <person name="Grigoriev I.V."/>
            <person name="Rokhsar D.S."/>
        </authorList>
    </citation>
    <scope>NUCLEOTIDE SEQUENCE</scope>
    <source>
        <strain evidence="9">I ESC-2004</strain>
    </source>
</reference>
<evidence type="ECO:0000256" key="5">
    <source>
        <dbReference type="SAM" id="Phobius"/>
    </source>
</evidence>
<reference evidence="7 9" key="2">
    <citation type="journal article" date="2013" name="Nature">
        <title>Insights into bilaterian evolution from three spiralian genomes.</title>
        <authorList>
            <person name="Simakov O."/>
            <person name="Marletaz F."/>
            <person name="Cho S.J."/>
            <person name="Edsinger-Gonzales E."/>
            <person name="Havlak P."/>
            <person name="Hellsten U."/>
            <person name="Kuo D.H."/>
            <person name="Larsson T."/>
            <person name="Lv J."/>
            <person name="Arendt D."/>
            <person name="Savage R."/>
            <person name="Osoegawa K."/>
            <person name="de Jong P."/>
            <person name="Grimwood J."/>
            <person name="Chapman J.A."/>
            <person name="Shapiro H."/>
            <person name="Aerts A."/>
            <person name="Otillar R.P."/>
            <person name="Terry A.Y."/>
            <person name="Boore J.L."/>
            <person name="Grigoriev I.V."/>
            <person name="Lindberg D.R."/>
            <person name="Seaver E.C."/>
            <person name="Weisblat D.A."/>
            <person name="Putnam N.H."/>
            <person name="Rokhsar D.S."/>
        </authorList>
    </citation>
    <scope>NUCLEOTIDE SEQUENCE</scope>
    <source>
        <strain evidence="7 9">I ESC-2004</strain>
    </source>
</reference>
<feature type="transmembrane region" description="Helical" evidence="5">
    <location>
        <begin position="247"/>
        <end position="269"/>
    </location>
</feature>
<proteinExistence type="predicted"/>
<comment type="subcellular location">
    <subcellularLocation>
        <location evidence="1">Membrane</location>
        <topology evidence="1">Multi-pass membrane protein</topology>
    </subcellularLocation>
</comment>
<feature type="transmembrane region" description="Helical" evidence="5">
    <location>
        <begin position="397"/>
        <end position="419"/>
    </location>
</feature>